<comment type="catalytic activity">
    <reaction evidence="1">
        <text>ATP + protein L-histidine = ADP + protein N-phospho-L-histidine.</text>
        <dbReference type="EC" id="2.7.13.3"/>
    </reaction>
</comment>
<evidence type="ECO:0000256" key="7">
    <source>
        <dbReference type="ARBA" id="ARBA00022692"/>
    </source>
</evidence>
<dbReference type="InterPro" id="IPR036890">
    <property type="entry name" value="HATPase_C_sf"/>
</dbReference>
<dbReference type="GO" id="GO:0000155">
    <property type="term" value="F:phosphorelay sensor kinase activity"/>
    <property type="evidence" value="ECO:0007669"/>
    <property type="project" value="InterPro"/>
</dbReference>
<feature type="transmembrane region" description="Helical" evidence="15">
    <location>
        <begin position="244"/>
        <end position="266"/>
    </location>
</feature>
<evidence type="ECO:0000256" key="4">
    <source>
        <dbReference type="ARBA" id="ARBA00022475"/>
    </source>
</evidence>
<dbReference type="AlphaFoldDB" id="A0A1M6PFJ9"/>
<reference evidence="17 18" key="1">
    <citation type="submission" date="2016-11" db="EMBL/GenBank/DDBJ databases">
        <authorList>
            <person name="Jaros S."/>
            <person name="Januszkiewicz K."/>
            <person name="Wedrychowicz H."/>
        </authorList>
    </citation>
    <scope>NUCLEOTIDE SEQUENCE [LARGE SCALE GENOMIC DNA]</scope>
    <source>
        <strain evidence="17 18">DSM 14214</strain>
    </source>
</reference>
<feature type="domain" description="Histidine kinase" evidence="16">
    <location>
        <begin position="413"/>
        <end position="608"/>
    </location>
</feature>
<evidence type="ECO:0000313" key="17">
    <source>
        <dbReference type="EMBL" id="SHK06729.1"/>
    </source>
</evidence>
<dbReference type="OrthoDB" id="9792991at2"/>
<keyword evidence="18" id="KW-1185">Reference proteome</keyword>
<keyword evidence="11 15" id="KW-1133">Transmembrane helix</keyword>
<dbReference type="InterPro" id="IPR036097">
    <property type="entry name" value="HisK_dim/P_sf"/>
</dbReference>
<protein>
    <recommendedName>
        <fullName evidence="3">histidine kinase</fullName>
        <ecNumber evidence="3">2.7.13.3</ecNumber>
    </recommendedName>
</protein>
<evidence type="ECO:0000256" key="2">
    <source>
        <dbReference type="ARBA" id="ARBA00004651"/>
    </source>
</evidence>
<evidence type="ECO:0000256" key="10">
    <source>
        <dbReference type="ARBA" id="ARBA00022840"/>
    </source>
</evidence>
<proteinExistence type="predicted"/>
<dbReference type="Pfam" id="PF00512">
    <property type="entry name" value="HisKA"/>
    <property type="match status" value="1"/>
</dbReference>
<sequence>MTKVTHNLGIKVTCIFLVMITGITAFFSIVGILFAGESGIFSDQKKSYYDTPWCENTTYSYSDNVVRWYIDGAEPEEIASIFSNGKTNFAFELYDYNGNLVIKSELPEKIGLTTSYSFYYNDARDISGEYTYFDNAVAYTVVGYVADPLSAPDNYWLSYRLYNLTMSLGYWLFLIALVSLFILAASFIYLLCAAGHRGESEEIILNVQDRIPLDIYLLLWFGIMSLTMGILSGGAYYGDLDVSRMMAVFFGFFILEALLLALIMTMSTRLKKGGWWRNALSYYVVKFLWQVCKAILSTIGDAIHALPSTWKVAVGWLVVSSIYLTSTYAAGVVMILNFVLLIVFCSIAAQWQKLSRASKQLSAGNLEYKVDTKRMFRSFRQHGEDLNNISEGIAIALNQKMKSERLRTELITNVSHDIKTPLTSIINYVDLLKKEELTGQASVYIEVLDRQSRRLKKLTEDLVEASKASTGNIHCSLACTDIVELVQQAVGEYEEKLAASQLEAVINAPENEIVYGLVDGNLMWRVLSNLLSNACKYSQPNTRVYIQIKQNADLVFITVKNISRDQLNIDPDELMERFVRGDSSRSTEGSGLGLNIARSLVELQKGKFFLSIDGDLFKAQIRFARASLPEAQPNPEETTAEN</sequence>
<dbReference type="RefSeq" id="WP_072849895.1">
    <property type="nucleotide sequence ID" value="NZ_FRAH01000014.1"/>
</dbReference>
<evidence type="ECO:0000256" key="5">
    <source>
        <dbReference type="ARBA" id="ARBA00022553"/>
    </source>
</evidence>
<dbReference type="GO" id="GO:0005886">
    <property type="term" value="C:plasma membrane"/>
    <property type="evidence" value="ECO:0007669"/>
    <property type="project" value="UniProtKB-SubCell"/>
</dbReference>
<evidence type="ECO:0000256" key="6">
    <source>
        <dbReference type="ARBA" id="ARBA00022679"/>
    </source>
</evidence>
<evidence type="ECO:0000256" key="12">
    <source>
        <dbReference type="ARBA" id="ARBA00023012"/>
    </source>
</evidence>
<feature type="transmembrane region" description="Helical" evidence="15">
    <location>
        <begin position="168"/>
        <end position="194"/>
    </location>
</feature>
<feature type="transmembrane region" description="Helical" evidence="15">
    <location>
        <begin position="215"/>
        <end position="238"/>
    </location>
</feature>
<dbReference type="GO" id="GO:0005524">
    <property type="term" value="F:ATP binding"/>
    <property type="evidence" value="ECO:0007669"/>
    <property type="project" value="UniProtKB-KW"/>
</dbReference>
<dbReference type="SUPFAM" id="SSF47384">
    <property type="entry name" value="Homodimeric domain of signal transducing histidine kinase"/>
    <property type="match status" value="1"/>
</dbReference>
<dbReference type="Proteomes" id="UP000183975">
    <property type="component" value="Unassembled WGS sequence"/>
</dbReference>
<evidence type="ECO:0000256" key="11">
    <source>
        <dbReference type="ARBA" id="ARBA00022989"/>
    </source>
</evidence>
<name>A0A1M6PFJ9_9FIRM</name>
<evidence type="ECO:0000256" key="1">
    <source>
        <dbReference type="ARBA" id="ARBA00000085"/>
    </source>
</evidence>
<dbReference type="EC" id="2.7.13.3" evidence="3"/>
<evidence type="ECO:0000256" key="14">
    <source>
        <dbReference type="SAM" id="Coils"/>
    </source>
</evidence>
<keyword evidence="8" id="KW-0547">Nucleotide-binding</keyword>
<comment type="subcellular location">
    <subcellularLocation>
        <location evidence="2">Cell membrane</location>
        <topology evidence="2">Multi-pass membrane protein</topology>
    </subcellularLocation>
</comment>
<dbReference type="SMART" id="SM00387">
    <property type="entry name" value="HATPase_c"/>
    <property type="match status" value="1"/>
</dbReference>
<evidence type="ECO:0000256" key="9">
    <source>
        <dbReference type="ARBA" id="ARBA00022777"/>
    </source>
</evidence>
<dbReference type="InterPro" id="IPR003661">
    <property type="entry name" value="HisK_dim/P_dom"/>
</dbReference>
<dbReference type="PANTHER" id="PTHR45528">
    <property type="entry name" value="SENSOR HISTIDINE KINASE CPXA"/>
    <property type="match status" value="1"/>
</dbReference>
<evidence type="ECO:0000256" key="3">
    <source>
        <dbReference type="ARBA" id="ARBA00012438"/>
    </source>
</evidence>
<keyword evidence="14" id="KW-0175">Coiled coil</keyword>
<keyword evidence="13 15" id="KW-0472">Membrane</keyword>
<dbReference type="PROSITE" id="PS50109">
    <property type="entry name" value="HIS_KIN"/>
    <property type="match status" value="1"/>
</dbReference>
<dbReference type="InterPro" id="IPR050398">
    <property type="entry name" value="HssS/ArlS-like"/>
</dbReference>
<feature type="transmembrane region" description="Helical" evidence="15">
    <location>
        <begin position="327"/>
        <end position="349"/>
    </location>
</feature>
<dbReference type="EMBL" id="FRAH01000014">
    <property type="protein sequence ID" value="SHK06729.1"/>
    <property type="molecule type" value="Genomic_DNA"/>
</dbReference>
<evidence type="ECO:0000259" key="16">
    <source>
        <dbReference type="PROSITE" id="PS50109"/>
    </source>
</evidence>
<keyword evidence="5" id="KW-0597">Phosphoprotein</keyword>
<keyword evidence="9 17" id="KW-0418">Kinase</keyword>
<feature type="transmembrane region" description="Helical" evidence="15">
    <location>
        <begin position="12"/>
        <end position="35"/>
    </location>
</feature>
<dbReference type="Gene3D" id="1.10.287.130">
    <property type="match status" value="1"/>
</dbReference>
<dbReference type="InterPro" id="IPR005467">
    <property type="entry name" value="His_kinase_dom"/>
</dbReference>
<dbReference type="CDD" id="cd00082">
    <property type="entry name" value="HisKA"/>
    <property type="match status" value="1"/>
</dbReference>
<organism evidence="17 18">
    <name type="scientific">Anaerotignum lactatifermentans DSM 14214</name>
    <dbReference type="NCBI Taxonomy" id="1121323"/>
    <lineage>
        <taxon>Bacteria</taxon>
        <taxon>Bacillati</taxon>
        <taxon>Bacillota</taxon>
        <taxon>Clostridia</taxon>
        <taxon>Lachnospirales</taxon>
        <taxon>Anaerotignaceae</taxon>
        <taxon>Anaerotignum</taxon>
    </lineage>
</organism>
<dbReference type="Pfam" id="PF02518">
    <property type="entry name" value="HATPase_c"/>
    <property type="match status" value="1"/>
</dbReference>
<dbReference type="InterPro" id="IPR003594">
    <property type="entry name" value="HATPase_dom"/>
</dbReference>
<keyword evidence="4" id="KW-1003">Cell membrane</keyword>
<evidence type="ECO:0000256" key="13">
    <source>
        <dbReference type="ARBA" id="ARBA00023136"/>
    </source>
</evidence>
<dbReference type="PANTHER" id="PTHR45528:SF1">
    <property type="entry name" value="SENSOR HISTIDINE KINASE CPXA"/>
    <property type="match status" value="1"/>
</dbReference>
<dbReference type="Gene3D" id="3.30.565.10">
    <property type="entry name" value="Histidine kinase-like ATPase, C-terminal domain"/>
    <property type="match status" value="1"/>
</dbReference>
<keyword evidence="10" id="KW-0067">ATP-binding</keyword>
<gene>
    <name evidence="17" type="ORF">SAMN02745138_01083</name>
</gene>
<feature type="coiled-coil region" evidence="14">
    <location>
        <begin position="448"/>
        <end position="503"/>
    </location>
</feature>
<evidence type="ECO:0000313" key="18">
    <source>
        <dbReference type="Proteomes" id="UP000183975"/>
    </source>
</evidence>
<evidence type="ECO:0000256" key="15">
    <source>
        <dbReference type="SAM" id="Phobius"/>
    </source>
</evidence>
<dbReference type="SMART" id="SM00388">
    <property type="entry name" value="HisKA"/>
    <property type="match status" value="1"/>
</dbReference>
<evidence type="ECO:0000256" key="8">
    <source>
        <dbReference type="ARBA" id="ARBA00022741"/>
    </source>
</evidence>
<dbReference type="SUPFAM" id="SSF55874">
    <property type="entry name" value="ATPase domain of HSP90 chaperone/DNA topoisomerase II/histidine kinase"/>
    <property type="match status" value="1"/>
</dbReference>
<keyword evidence="6" id="KW-0808">Transferase</keyword>
<accession>A0A1M6PFJ9</accession>
<keyword evidence="7 15" id="KW-0812">Transmembrane</keyword>
<keyword evidence="12" id="KW-0902">Two-component regulatory system</keyword>